<accession>A0AAV2SUE3</accession>
<organism evidence="1 2">
    <name type="scientific">Meganyctiphanes norvegica</name>
    <name type="common">Northern krill</name>
    <name type="synonym">Thysanopoda norvegica</name>
    <dbReference type="NCBI Taxonomy" id="48144"/>
    <lineage>
        <taxon>Eukaryota</taxon>
        <taxon>Metazoa</taxon>
        <taxon>Ecdysozoa</taxon>
        <taxon>Arthropoda</taxon>
        <taxon>Crustacea</taxon>
        <taxon>Multicrustacea</taxon>
        <taxon>Malacostraca</taxon>
        <taxon>Eumalacostraca</taxon>
        <taxon>Eucarida</taxon>
        <taxon>Euphausiacea</taxon>
        <taxon>Euphausiidae</taxon>
        <taxon>Meganyctiphanes</taxon>
    </lineage>
</organism>
<feature type="non-terminal residue" evidence="1">
    <location>
        <position position="1"/>
    </location>
</feature>
<keyword evidence="2" id="KW-1185">Reference proteome</keyword>
<protein>
    <recommendedName>
        <fullName evidence="3">Vitellogenin</fullName>
    </recommendedName>
</protein>
<comment type="caution">
    <text evidence="1">The sequence shown here is derived from an EMBL/GenBank/DDBJ whole genome shotgun (WGS) entry which is preliminary data.</text>
</comment>
<evidence type="ECO:0000313" key="2">
    <source>
        <dbReference type="Proteomes" id="UP001497623"/>
    </source>
</evidence>
<dbReference type="EMBL" id="CAXKWB010124704">
    <property type="protein sequence ID" value="CAL4238831.1"/>
    <property type="molecule type" value="Genomic_DNA"/>
</dbReference>
<evidence type="ECO:0000313" key="1">
    <source>
        <dbReference type="EMBL" id="CAL4238831.1"/>
    </source>
</evidence>
<dbReference type="AlphaFoldDB" id="A0AAV2SUE3"/>
<proteinExistence type="predicted"/>
<evidence type="ECO:0008006" key="3">
    <source>
        <dbReference type="Google" id="ProtNLM"/>
    </source>
</evidence>
<dbReference type="Proteomes" id="UP001497623">
    <property type="component" value="Unassembled WGS sequence"/>
</dbReference>
<reference evidence="1 2" key="1">
    <citation type="submission" date="2024-05" db="EMBL/GenBank/DDBJ databases">
        <authorList>
            <person name="Wallberg A."/>
        </authorList>
    </citation>
    <scope>NUCLEOTIDE SEQUENCE [LARGE SCALE GENOMIC DNA]</scope>
</reference>
<sequence length="169" mass="19695">KQEYSCYGLLDMSEKYGKLMKDSSEVNEIADTVSINRYTKYVKKITEVVENLEVLLPEYYNKNECFAQHSFIHCHEISIEVAHVFESAEIFATVNVLPENCIHSFETLNFKKVFTKEDMDVNLYKTVHDGISPEPAFDTMSISMKPQYFKVSRLQHGPQLKEIVHREFV</sequence>
<name>A0AAV2SUE3_MEGNR</name>
<gene>
    <name evidence="1" type="ORF">MNOR_LOCUS40499</name>
</gene>